<keyword evidence="4" id="KW-0677">Repeat</keyword>
<dbReference type="InterPro" id="IPR032675">
    <property type="entry name" value="LRR_dom_sf"/>
</dbReference>
<dbReference type="Proteomes" id="UP000233556">
    <property type="component" value="Unassembled WGS sequence"/>
</dbReference>
<dbReference type="Gene3D" id="3.80.10.10">
    <property type="entry name" value="Ribonuclease Inhibitor"/>
    <property type="match status" value="1"/>
</dbReference>
<dbReference type="AlphaFoldDB" id="A0A2I0TL47"/>
<dbReference type="OrthoDB" id="9428562at2759"/>
<dbReference type="PANTHER" id="PTHR45930">
    <property type="entry name" value="G-PROTEIN COUPLED RECEPTOR 124-LIKE PROTEIN"/>
    <property type="match status" value="1"/>
</dbReference>
<dbReference type="SUPFAM" id="SSF56436">
    <property type="entry name" value="C-type lectin-like"/>
    <property type="match status" value="1"/>
</dbReference>
<dbReference type="SMART" id="SM00082">
    <property type="entry name" value="LRRCT"/>
    <property type="match status" value="1"/>
</dbReference>
<evidence type="ECO:0000256" key="1">
    <source>
        <dbReference type="ARBA" id="ARBA00007343"/>
    </source>
</evidence>
<proteinExistence type="inferred from homology"/>
<dbReference type="SMART" id="SM00369">
    <property type="entry name" value="LRR_TYP"/>
    <property type="match status" value="1"/>
</dbReference>
<dbReference type="InterPro" id="IPR001611">
    <property type="entry name" value="Leu-rich_rpt"/>
</dbReference>
<evidence type="ECO:0000256" key="2">
    <source>
        <dbReference type="ARBA" id="ARBA00022614"/>
    </source>
</evidence>
<dbReference type="PROSITE" id="PS50093">
    <property type="entry name" value="PKD"/>
    <property type="match status" value="1"/>
</dbReference>
<keyword evidence="3" id="KW-0732">Signal</keyword>
<comment type="similarity">
    <text evidence="1">Belongs to the G-protein coupled receptor 2 family. Adhesion G-protein coupled receptor (ADGR) subfamily.</text>
</comment>
<dbReference type="InterPro" id="IPR016186">
    <property type="entry name" value="C-type_lectin-like/link_sf"/>
</dbReference>
<feature type="domain" description="PKD" evidence="6">
    <location>
        <begin position="155"/>
        <end position="187"/>
    </location>
</feature>
<dbReference type="InterPro" id="IPR035986">
    <property type="entry name" value="PKD_dom_sf"/>
</dbReference>
<dbReference type="SUPFAM" id="SSF52058">
    <property type="entry name" value="L domain-like"/>
    <property type="match status" value="1"/>
</dbReference>
<dbReference type="InterPro" id="IPR013783">
    <property type="entry name" value="Ig-like_fold"/>
</dbReference>
<dbReference type="CDD" id="cd00146">
    <property type="entry name" value="PKD"/>
    <property type="match status" value="1"/>
</dbReference>
<dbReference type="Gene3D" id="3.10.100.10">
    <property type="entry name" value="Mannose-Binding Protein A, subunit A"/>
    <property type="match status" value="1"/>
</dbReference>
<sequence>MMPLPTSRPCQNMTSLHEAGVWMEDLSNNKIGGLDVQIFESLTSLAILDISHNKISTLEDGIFDNLFNLSEINLSWNPFVCDCKLSWLPRWVEDRKVRVIQASDTRCAHPPEVANLSLFDVLFVNATCGLQPRYSLHQAVLFNVSIPIAVSTLLWEFGDQTEVLNTTENAAVHMYALPGQYNVTATVFVGTKVSYGQAEIEVVASPQQLELQCPSLVKTNESLDIWIRNRGGTGLTVLYGITAEAGELGKAVHPMCPPDGLVFPGNNHCYQLVVEKAEWLEAQQHCQKHGNGELAFVSSPEIQSFLVAHVIR</sequence>
<accession>A0A2I0TL47</accession>
<dbReference type="GO" id="GO:0007166">
    <property type="term" value="P:cell surface receptor signaling pathway"/>
    <property type="evidence" value="ECO:0007669"/>
    <property type="project" value="TreeGrafter"/>
</dbReference>
<reference evidence="8" key="2">
    <citation type="submission" date="2017-12" db="EMBL/GenBank/DDBJ databases">
        <title>Genome sequence of the Bar-tailed Godwit (Limosa lapponica baueri).</title>
        <authorList>
            <person name="Lima N.C.B."/>
            <person name="Parody-Merino A.M."/>
            <person name="Battley P.F."/>
            <person name="Fidler A.E."/>
            <person name="Prosdocimi F."/>
        </authorList>
    </citation>
    <scope>NUCLEOTIDE SEQUENCE [LARGE SCALE GENOMIC DNA]</scope>
</reference>
<evidence type="ECO:0000259" key="6">
    <source>
        <dbReference type="PROSITE" id="PS50093"/>
    </source>
</evidence>
<dbReference type="InterPro" id="IPR003591">
    <property type="entry name" value="Leu-rich_rpt_typical-subtyp"/>
</dbReference>
<reference evidence="8" key="1">
    <citation type="submission" date="2017-11" db="EMBL/GenBank/DDBJ databases">
        <authorList>
            <person name="Lima N.C."/>
            <person name="Parody-Merino A.M."/>
            <person name="Battley P.F."/>
            <person name="Fidler A.E."/>
            <person name="Prosdocimi F."/>
        </authorList>
    </citation>
    <scope>NUCLEOTIDE SEQUENCE [LARGE SCALE GENOMIC DNA]</scope>
</reference>
<dbReference type="SUPFAM" id="SSF49299">
    <property type="entry name" value="PKD domain"/>
    <property type="match status" value="1"/>
</dbReference>
<dbReference type="EMBL" id="KZ509014">
    <property type="protein sequence ID" value="PKU34538.1"/>
    <property type="molecule type" value="Genomic_DNA"/>
</dbReference>
<keyword evidence="2" id="KW-0433">Leucine-rich repeat</keyword>
<dbReference type="InterPro" id="IPR000483">
    <property type="entry name" value="Cys-rich_flank_reg_C"/>
</dbReference>
<protein>
    <recommendedName>
        <fullName evidence="6">PKD domain-containing protein</fullName>
    </recommendedName>
</protein>
<name>A0A2I0TL47_LIMLA</name>
<dbReference type="PANTHER" id="PTHR45930:SF4">
    <property type="entry name" value="ADHESION G PROTEIN-COUPLED RECEPTOR A3"/>
    <property type="match status" value="1"/>
</dbReference>
<evidence type="ECO:0000256" key="5">
    <source>
        <dbReference type="ARBA" id="ARBA00023170"/>
    </source>
</evidence>
<keyword evidence="5" id="KW-0675">Receptor</keyword>
<dbReference type="PROSITE" id="PS51450">
    <property type="entry name" value="LRR"/>
    <property type="match status" value="1"/>
</dbReference>
<dbReference type="Pfam" id="PF13855">
    <property type="entry name" value="LRR_8"/>
    <property type="match status" value="1"/>
</dbReference>
<dbReference type="InterPro" id="IPR016187">
    <property type="entry name" value="CTDL_fold"/>
</dbReference>
<evidence type="ECO:0000313" key="7">
    <source>
        <dbReference type="EMBL" id="PKU34538.1"/>
    </source>
</evidence>
<gene>
    <name evidence="7" type="ORF">llap_15158</name>
</gene>
<evidence type="ECO:0000256" key="3">
    <source>
        <dbReference type="ARBA" id="ARBA00022729"/>
    </source>
</evidence>
<dbReference type="InterPro" id="IPR000601">
    <property type="entry name" value="PKD_dom"/>
</dbReference>
<evidence type="ECO:0000313" key="8">
    <source>
        <dbReference type="Proteomes" id="UP000233556"/>
    </source>
</evidence>
<evidence type="ECO:0000256" key="4">
    <source>
        <dbReference type="ARBA" id="ARBA00022737"/>
    </source>
</evidence>
<dbReference type="GO" id="GO:0005886">
    <property type="term" value="C:plasma membrane"/>
    <property type="evidence" value="ECO:0007669"/>
    <property type="project" value="TreeGrafter"/>
</dbReference>
<dbReference type="CDD" id="cd00037">
    <property type="entry name" value="CLECT"/>
    <property type="match status" value="1"/>
</dbReference>
<keyword evidence="8" id="KW-1185">Reference proteome</keyword>
<dbReference type="Gene3D" id="2.60.40.10">
    <property type="entry name" value="Immunoglobulins"/>
    <property type="match status" value="1"/>
</dbReference>
<organism evidence="7 8">
    <name type="scientific">Limosa lapponica baueri</name>
    <dbReference type="NCBI Taxonomy" id="1758121"/>
    <lineage>
        <taxon>Eukaryota</taxon>
        <taxon>Metazoa</taxon>
        <taxon>Chordata</taxon>
        <taxon>Craniata</taxon>
        <taxon>Vertebrata</taxon>
        <taxon>Euteleostomi</taxon>
        <taxon>Archelosauria</taxon>
        <taxon>Archosauria</taxon>
        <taxon>Dinosauria</taxon>
        <taxon>Saurischia</taxon>
        <taxon>Theropoda</taxon>
        <taxon>Coelurosauria</taxon>
        <taxon>Aves</taxon>
        <taxon>Neognathae</taxon>
        <taxon>Neoaves</taxon>
        <taxon>Charadriiformes</taxon>
        <taxon>Scolopacidae</taxon>
        <taxon>Limosa</taxon>
    </lineage>
</organism>
<dbReference type="InterPro" id="IPR051963">
    <property type="entry name" value="Adhesion_GPCR_A"/>
</dbReference>